<dbReference type="GO" id="GO:0006352">
    <property type="term" value="P:DNA-templated transcription initiation"/>
    <property type="evidence" value="ECO:0007669"/>
    <property type="project" value="InterPro"/>
</dbReference>
<evidence type="ECO:0000256" key="4">
    <source>
        <dbReference type="ARBA" id="ARBA00023163"/>
    </source>
</evidence>
<keyword evidence="3" id="KW-0731">Sigma factor</keyword>
<dbReference type="Gene3D" id="1.10.10.10">
    <property type="entry name" value="Winged helix-like DNA-binding domain superfamily/Winged helix DNA-binding domain"/>
    <property type="match status" value="1"/>
</dbReference>
<evidence type="ECO:0000256" key="2">
    <source>
        <dbReference type="ARBA" id="ARBA00023015"/>
    </source>
</evidence>
<reference evidence="7 8" key="1">
    <citation type="journal article" date="2019" name="Mar. Drugs">
        <title>Comparative Genomics and CAZyme Genome Repertoires of Marine Zobellia amurskyensis KMM 3526(T) and Zobellia laminariae KMM 3676(T).</title>
        <authorList>
            <person name="Chernysheva N."/>
            <person name="Bystritskaya E."/>
            <person name="Stenkova A."/>
            <person name="Golovkin I."/>
            <person name="Nedashkovskaya O."/>
            <person name="Isaeva M."/>
        </authorList>
    </citation>
    <scope>NUCLEOTIDE SEQUENCE [LARGE SCALE GENOMIC DNA]</scope>
    <source>
        <strain evidence="7 8">KMM 3526</strain>
    </source>
</reference>
<dbReference type="Gene3D" id="1.10.1740.10">
    <property type="match status" value="1"/>
</dbReference>
<evidence type="ECO:0000259" key="5">
    <source>
        <dbReference type="Pfam" id="PF04542"/>
    </source>
</evidence>
<dbReference type="SUPFAM" id="SSF88946">
    <property type="entry name" value="Sigma2 domain of RNA polymerase sigma factors"/>
    <property type="match status" value="1"/>
</dbReference>
<dbReference type="PANTHER" id="PTHR43133:SF46">
    <property type="entry name" value="RNA POLYMERASE SIGMA-70 FACTOR ECF SUBFAMILY"/>
    <property type="match status" value="1"/>
</dbReference>
<evidence type="ECO:0000313" key="8">
    <source>
        <dbReference type="Proteomes" id="UP000540519"/>
    </source>
</evidence>
<evidence type="ECO:0000313" key="7">
    <source>
        <dbReference type="EMBL" id="MUH36066.1"/>
    </source>
</evidence>
<dbReference type="GO" id="GO:0016987">
    <property type="term" value="F:sigma factor activity"/>
    <property type="evidence" value="ECO:0007669"/>
    <property type="project" value="UniProtKB-KW"/>
</dbReference>
<dbReference type="Pfam" id="PF04542">
    <property type="entry name" value="Sigma70_r2"/>
    <property type="match status" value="1"/>
</dbReference>
<dbReference type="Pfam" id="PF08281">
    <property type="entry name" value="Sigma70_r4_2"/>
    <property type="match status" value="1"/>
</dbReference>
<dbReference type="SUPFAM" id="SSF88659">
    <property type="entry name" value="Sigma3 and sigma4 domains of RNA polymerase sigma factors"/>
    <property type="match status" value="1"/>
</dbReference>
<proteinExistence type="inferred from homology"/>
<dbReference type="PANTHER" id="PTHR43133">
    <property type="entry name" value="RNA POLYMERASE ECF-TYPE SIGMA FACTO"/>
    <property type="match status" value="1"/>
</dbReference>
<organism evidence="7 8">
    <name type="scientific">Zobellia amurskyensis</name>
    <dbReference type="NCBI Taxonomy" id="248905"/>
    <lineage>
        <taxon>Bacteria</taxon>
        <taxon>Pseudomonadati</taxon>
        <taxon>Bacteroidota</taxon>
        <taxon>Flavobacteriia</taxon>
        <taxon>Flavobacteriales</taxon>
        <taxon>Flavobacteriaceae</taxon>
        <taxon>Zobellia</taxon>
    </lineage>
</organism>
<keyword evidence="2" id="KW-0805">Transcription regulation</keyword>
<sequence>MIIEKDQVLVSNLKAGDIKAYEALYEKYRNRLYHFAFGYLKSHVEAEGLVQDVFVIIWKKRADLKPECSFKSYIFTIGFNQIKSMFSKRTAHKNYMNSKADAESLDYSTMNMVDYTFLMDNLMGVVAKIPLRRRETFMKSRFDGLSVKEIAQEMEVSPKTVENQITLALRFIKSNLAVERSLVSSR</sequence>
<accession>A0A7X3D227</accession>
<dbReference type="InterPro" id="IPR036388">
    <property type="entry name" value="WH-like_DNA-bd_sf"/>
</dbReference>
<feature type="domain" description="RNA polymerase sigma-70 region 2" evidence="5">
    <location>
        <begin position="24"/>
        <end position="90"/>
    </location>
</feature>
<dbReference type="InterPro" id="IPR007627">
    <property type="entry name" value="RNA_pol_sigma70_r2"/>
</dbReference>
<dbReference type="InterPro" id="IPR014327">
    <property type="entry name" value="RNA_pol_sigma70_bacteroid"/>
</dbReference>
<keyword evidence="4" id="KW-0804">Transcription</keyword>
<protein>
    <submittedName>
        <fullName evidence="7">RNA polymerase sigma-70 factor</fullName>
    </submittedName>
</protein>
<dbReference type="InterPro" id="IPR013249">
    <property type="entry name" value="RNA_pol_sigma70_r4_t2"/>
</dbReference>
<feature type="domain" description="RNA polymerase sigma factor 70 region 4 type 2" evidence="6">
    <location>
        <begin position="122"/>
        <end position="171"/>
    </location>
</feature>
<dbReference type="Proteomes" id="UP000540519">
    <property type="component" value="Unassembled WGS sequence"/>
</dbReference>
<dbReference type="InterPro" id="IPR014284">
    <property type="entry name" value="RNA_pol_sigma-70_dom"/>
</dbReference>
<dbReference type="EMBL" id="RCNR01000014">
    <property type="protein sequence ID" value="MUH36066.1"/>
    <property type="molecule type" value="Genomic_DNA"/>
</dbReference>
<comment type="caution">
    <text evidence="7">The sequence shown here is derived from an EMBL/GenBank/DDBJ whole genome shotgun (WGS) entry which is preliminary data.</text>
</comment>
<dbReference type="GO" id="GO:0003677">
    <property type="term" value="F:DNA binding"/>
    <property type="evidence" value="ECO:0007669"/>
    <property type="project" value="InterPro"/>
</dbReference>
<dbReference type="OrthoDB" id="1100095at2"/>
<evidence type="ECO:0000259" key="6">
    <source>
        <dbReference type="Pfam" id="PF08281"/>
    </source>
</evidence>
<dbReference type="NCBIfam" id="TIGR02985">
    <property type="entry name" value="Sig70_bacteroi1"/>
    <property type="match status" value="1"/>
</dbReference>
<evidence type="ECO:0000256" key="3">
    <source>
        <dbReference type="ARBA" id="ARBA00023082"/>
    </source>
</evidence>
<evidence type="ECO:0000256" key="1">
    <source>
        <dbReference type="ARBA" id="ARBA00010641"/>
    </source>
</evidence>
<dbReference type="RefSeq" id="WP_155599715.1">
    <property type="nucleotide sequence ID" value="NZ_RCNR01000014.1"/>
</dbReference>
<comment type="similarity">
    <text evidence="1">Belongs to the sigma-70 factor family. ECF subfamily.</text>
</comment>
<dbReference type="InterPro" id="IPR039425">
    <property type="entry name" value="RNA_pol_sigma-70-like"/>
</dbReference>
<dbReference type="InterPro" id="IPR013324">
    <property type="entry name" value="RNA_pol_sigma_r3/r4-like"/>
</dbReference>
<dbReference type="NCBIfam" id="TIGR02937">
    <property type="entry name" value="sigma70-ECF"/>
    <property type="match status" value="1"/>
</dbReference>
<name>A0A7X3D227_9FLAO</name>
<dbReference type="AlphaFoldDB" id="A0A7X3D227"/>
<gene>
    <name evidence="7" type="ORF">D9O36_09450</name>
</gene>
<keyword evidence="8" id="KW-1185">Reference proteome</keyword>
<dbReference type="InterPro" id="IPR013325">
    <property type="entry name" value="RNA_pol_sigma_r2"/>
</dbReference>